<name>A0A0G9MKE7_9SPHN</name>
<proteinExistence type="inferred from homology"/>
<reference evidence="20 21" key="1">
    <citation type="submission" date="2015-04" db="EMBL/GenBank/DDBJ databases">
        <title>The draft genome sequence of Erythrobacr gangjinensis K7-2.</title>
        <authorList>
            <person name="Zhuang L."/>
            <person name="Liu Y."/>
            <person name="Shao Z."/>
        </authorList>
    </citation>
    <scope>NUCLEOTIDE SEQUENCE [LARGE SCALE GENOMIC DNA]</scope>
    <source>
        <strain evidence="20 21">K7-2</strain>
    </source>
</reference>
<dbReference type="PANTHER" id="PTHR32552">
    <property type="entry name" value="FERRICHROME IRON RECEPTOR-RELATED"/>
    <property type="match status" value="1"/>
</dbReference>
<evidence type="ECO:0000256" key="16">
    <source>
        <dbReference type="SAM" id="MobiDB-lite"/>
    </source>
</evidence>
<evidence type="ECO:0000256" key="8">
    <source>
        <dbReference type="ARBA" id="ARBA00023004"/>
    </source>
</evidence>
<keyword evidence="21" id="KW-1185">Reference proteome</keyword>
<feature type="domain" description="TonB-dependent receptor plug" evidence="19">
    <location>
        <begin position="76"/>
        <end position="172"/>
    </location>
</feature>
<dbReference type="InterPro" id="IPR012910">
    <property type="entry name" value="Plug_dom"/>
</dbReference>
<keyword evidence="13 14" id="KW-0998">Cell outer membrane</keyword>
<dbReference type="PANTHER" id="PTHR32552:SF68">
    <property type="entry name" value="FERRICHROME OUTER MEMBRANE TRANSPORTER_PHAGE RECEPTOR"/>
    <property type="match status" value="1"/>
</dbReference>
<evidence type="ECO:0000256" key="7">
    <source>
        <dbReference type="ARBA" id="ARBA00022729"/>
    </source>
</evidence>
<protein>
    <submittedName>
        <fullName evidence="20">TonB-dependent receptor</fullName>
    </submittedName>
</protein>
<keyword evidence="5" id="KW-0410">Iron transport</keyword>
<keyword evidence="10 15" id="KW-0798">TonB box</keyword>
<comment type="subcellular location">
    <subcellularLocation>
        <location evidence="1 14">Cell outer membrane</location>
        <topology evidence="1 14">Multi-pass membrane protein</topology>
    </subcellularLocation>
</comment>
<evidence type="ECO:0000256" key="12">
    <source>
        <dbReference type="ARBA" id="ARBA00023170"/>
    </source>
</evidence>
<feature type="chain" id="PRO_5002579202" evidence="17">
    <location>
        <begin position="25"/>
        <end position="716"/>
    </location>
</feature>
<dbReference type="InterPro" id="IPR036942">
    <property type="entry name" value="Beta-barrel_TonB_sf"/>
</dbReference>
<dbReference type="GO" id="GO:0015891">
    <property type="term" value="P:siderophore transport"/>
    <property type="evidence" value="ECO:0007669"/>
    <property type="project" value="InterPro"/>
</dbReference>
<evidence type="ECO:0000256" key="10">
    <source>
        <dbReference type="ARBA" id="ARBA00023077"/>
    </source>
</evidence>
<comment type="caution">
    <text evidence="20">The sequence shown here is derived from an EMBL/GenBank/DDBJ whole genome shotgun (WGS) entry which is preliminary data.</text>
</comment>
<evidence type="ECO:0000256" key="9">
    <source>
        <dbReference type="ARBA" id="ARBA00023065"/>
    </source>
</evidence>
<dbReference type="AlphaFoldDB" id="A0A0G9MKE7"/>
<keyword evidence="6 14" id="KW-0812">Transmembrane</keyword>
<evidence type="ECO:0000313" key="21">
    <source>
        <dbReference type="Proteomes" id="UP000053070"/>
    </source>
</evidence>
<evidence type="ECO:0000313" key="20">
    <source>
        <dbReference type="EMBL" id="KLE31196.1"/>
    </source>
</evidence>
<evidence type="ECO:0000256" key="14">
    <source>
        <dbReference type="PROSITE-ProRule" id="PRU01360"/>
    </source>
</evidence>
<organism evidence="20 21">
    <name type="scientific">Aurantiacibacter gangjinensis</name>
    <dbReference type="NCBI Taxonomy" id="502682"/>
    <lineage>
        <taxon>Bacteria</taxon>
        <taxon>Pseudomonadati</taxon>
        <taxon>Pseudomonadota</taxon>
        <taxon>Alphaproteobacteria</taxon>
        <taxon>Sphingomonadales</taxon>
        <taxon>Erythrobacteraceae</taxon>
        <taxon>Aurantiacibacter</taxon>
    </lineage>
</organism>
<keyword evidence="9" id="KW-0406">Ion transport</keyword>
<dbReference type="InterPro" id="IPR000531">
    <property type="entry name" value="Beta-barrel_TonB"/>
</dbReference>
<dbReference type="Pfam" id="PF07715">
    <property type="entry name" value="Plug"/>
    <property type="match status" value="1"/>
</dbReference>
<keyword evidence="7 17" id="KW-0732">Signal</keyword>
<dbReference type="STRING" id="502682.BMF35_b0109"/>
<dbReference type="Proteomes" id="UP000053070">
    <property type="component" value="Unassembled WGS sequence"/>
</dbReference>
<evidence type="ECO:0000259" key="18">
    <source>
        <dbReference type="Pfam" id="PF00593"/>
    </source>
</evidence>
<evidence type="ECO:0000256" key="2">
    <source>
        <dbReference type="ARBA" id="ARBA00009810"/>
    </source>
</evidence>
<keyword evidence="11 14" id="KW-0472">Membrane</keyword>
<evidence type="ECO:0000256" key="6">
    <source>
        <dbReference type="ARBA" id="ARBA00022692"/>
    </source>
</evidence>
<evidence type="ECO:0000256" key="1">
    <source>
        <dbReference type="ARBA" id="ARBA00004571"/>
    </source>
</evidence>
<evidence type="ECO:0000259" key="19">
    <source>
        <dbReference type="Pfam" id="PF07715"/>
    </source>
</evidence>
<evidence type="ECO:0000256" key="11">
    <source>
        <dbReference type="ARBA" id="ARBA00023136"/>
    </source>
</evidence>
<feature type="signal peptide" evidence="17">
    <location>
        <begin position="1"/>
        <end position="24"/>
    </location>
</feature>
<dbReference type="Gene3D" id="2.170.130.10">
    <property type="entry name" value="TonB-dependent receptor, plug domain"/>
    <property type="match status" value="1"/>
</dbReference>
<evidence type="ECO:0000256" key="15">
    <source>
        <dbReference type="RuleBase" id="RU003357"/>
    </source>
</evidence>
<accession>A0A0G9MKE7</accession>
<comment type="similarity">
    <text evidence="2 14 15">Belongs to the TonB-dependent receptor family.</text>
</comment>
<evidence type="ECO:0000256" key="5">
    <source>
        <dbReference type="ARBA" id="ARBA00022496"/>
    </source>
</evidence>
<dbReference type="InterPro" id="IPR037066">
    <property type="entry name" value="Plug_dom_sf"/>
</dbReference>
<dbReference type="GO" id="GO:0015344">
    <property type="term" value="F:siderophore uptake transmembrane transporter activity"/>
    <property type="evidence" value="ECO:0007669"/>
    <property type="project" value="TreeGrafter"/>
</dbReference>
<dbReference type="CDD" id="cd01347">
    <property type="entry name" value="ligand_gated_channel"/>
    <property type="match status" value="1"/>
</dbReference>
<evidence type="ECO:0000256" key="13">
    <source>
        <dbReference type="ARBA" id="ARBA00023237"/>
    </source>
</evidence>
<keyword evidence="4 14" id="KW-1134">Transmembrane beta strand</keyword>
<dbReference type="PROSITE" id="PS52016">
    <property type="entry name" value="TONB_DEPENDENT_REC_3"/>
    <property type="match status" value="1"/>
</dbReference>
<dbReference type="GO" id="GO:0038023">
    <property type="term" value="F:signaling receptor activity"/>
    <property type="evidence" value="ECO:0007669"/>
    <property type="project" value="InterPro"/>
</dbReference>
<dbReference type="EMBL" id="LBHC01000003">
    <property type="protein sequence ID" value="KLE31196.1"/>
    <property type="molecule type" value="Genomic_DNA"/>
</dbReference>
<dbReference type="Gene3D" id="2.40.170.20">
    <property type="entry name" value="TonB-dependent receptor, beta-barrel domain"/>
    <property type="match status" value="1"/>
</dbReference>
<sequence>MRTVFFRAALLAGATALAPLPALADTVDSTDNTEGADLTDPDGDRDYLPGNIVVTGTAQGYGEDDGSTGMKTETPIIDVPQTVTFITDDQLEDQSIRQLGEALRFVPGISLETGEGHRDEIFIRGQETTADFYLDGLRDDAQYYRPLYNVARIEVLKGANALIFGRGGGGGVVNRVANRASLNGFSGELDSSVDTFGAWAIVGGINAPVSDSVAFRVDTTYEQFDNNRDFYDGHFFGIAPTLTAELGPDTRLFAFYSYDNDERLVDRGNPADGDGPLRGFQDTLFGAGDFNDTEVHVHIARTRLEHDFSEALSANVTLQYADYDKGYQNILPRGLRNGGTDVEFSGYRDEQTRENFIAQANLVANFSTGSIGHTLMLGVEGSWQDSFNGRANAFFDDGAGGLNSRVTLPLAQTFTFPAISLGAPVRDRHSELEVFSAYIQDQIAIGENLELIAGLRFDRFDLQTEERLTSTSGDRVDEVFSPRFGIVYQPSDMLSLYASYAESFLPQAGDQFFLLPPSSEAFEPEKFTNYEVGVKYAPTAELLLTAAIFQVERTNTRGPDPADPTVTALVGESRVRGFEASVAGNITDAWSINFGYTYLDGEITETSTFGAAGLTLQQLAEHQVSAWTRLQATDRLGFGLGAIWQDEQFASFSNDVVLPDYLRVDAAVFFDLTDTIALQANVENLFDADYFPSAHGDNNLQPGEPLNVRFGARLRF</sequence>
<dbReference type="NCBIfam" id="TIGR01783">
    <property type="entry name" value="TonB-siderophor"/>
    <property type="match status" value="1"/>
</dbReference>
<dbReference type="PATRIC" id="fig|502682.8.peg.2541"/>
<dbReference type="InterPro" id="IPR039426">
    <property type="entry name" value="TonB-dep_rcpt-like"/>
</dbReference>
<dbReference type="GO" id="GO:0009279">
    <property type="term" value="C:cell outer membrane"/>
    <property type="evidence" value="ECO:0007669"/>
    <property type="project" value="UniProtKB-SubCell"/>
</dbReference>
<feature type="region of interest" description="Disordered" evidence="16">
    <location>
        <begin position="27"/>
        <end position="47"/>
    </location>
</feature>
<keyword evidence="12 20" id="KW-0675">Receptor</keyword>
<gene>
    <name evidence="20" type="ORF">AAW01_12455</name>
</gene>
<dbReference type="Pfam" id="PF00593">
    <property type="entry name" value="TonB_dep_Rec_b-barrel"/>
    <property type="match status" value="1"/>
</dbReference>
<keyword evidence="8" id="KW-0408">Iron</keyword>
<keyword evidence="3 14" id="KW-0813">Transport</keyword>
<dbReference type="InterPro" id="IPR010105">
    <property type="entry name" value="TonB_sidphr_rcpt"/>
</dbReference>
<dbReference type="SUPFAM" id="SSF56935">
    <property type="entry name" value="Porins"/>
    <property type="match status" value="1"/>
</dbReference>
<feature type="domain" description="TonB-dependent receptor-like beta-barrel" evidence="18">
    <location>
        <begin position="246"/>
        <end position="685"/>
    </location>
</feature>
<evidence type="ECO:0000256" key="17">
    <source>
        <dbReference type="SAM" id="SignalP"/>
    </source>
</evidence>
<evidence type="ECO:0000256" key="4">
    <source>
        <dbReference type="ARBA" id="ARBA00022452"/>
    </source>
</evidence>
<evidence type="ECO:0000256" key="3">
    <source>
        <dbReference type="ARBA" id="ARBA00022448"/>
    </source>
</evidence>